<dbReference type="EMBL" id="JACGWO010000001">
    <property type="protein sequence ID" value="KAK4436807.1"/>
    <property type="molecule type" value="Genomic_DNA"/>
</dbReference>
<gene>
    <name evidence="1" type="ORF">Salat_0014600</name>
</gene>
<reference evidence="1" key="2">
    <citation type="journal article" date="2024" name="Plant">
        <title>Genomic evolution and insights into agronomic trait innovations of Sesamum species.</title>
        <authorList>
            <person name="Miao H."/>
            <person name="Wang L."/>
            <person name="Qu L."/>
            <person name="Liu H."/>
            <person name="Sun Y."/>
            <person name="Le M."/>
            <person name="Wang Q."/>
            <person name="Wei S."/>
            <person name="Zheng Y."/>
            <person name="Lin W."/>
            <person name="Duan Y."/>
            <person name="Cao H."/>
            <person name="Xiong S."/>
            <person name="Wang X."/>
            <person name="Wei L."/>
            <person name="Li C."/>
            <person name="Ma Q."/>
            <person name="Ju M."/>
            <person name="Zhao R."/>
            <person name="Li G."/>
            <person name="Mu C."/>
            <person name="Tian Q."/>
            <person name="Mei H."/>
            <person name="Zhang T."/>
            <person name="Gao T."/>
            <person name="Zhang H."/>
        </authorList>
    </citation>
    <scope>NUCLEOTIDE SEQUENCE</scope>
    <source>
        <strain evidence="1">3651</strain>
    </source>
</reference>
<accession>A0AAE1YVC1</accession>
<evidence type="ECO:0000313" key="2">
    <source>
        <dbReference type="Proteomes" id="UP001293254"/>
    </source>
</evidence>
<evidence type="ECO:0008006" key="3">
    <source>
        <dbReference type="Google" id="ProtNLM"/>
    </source>
</evidence>
<reference evidence="1" key="1">
    <citation type="submission" date="2020-06" db="EMBL/GenBank/DDBJ databases">
        <authorList>
            <person name="Li T."/>
            <person name="Hu X."/>
            <person name="Zhang T."/>
            <person name="Song X."/>
            <person name="Zhang H."/>
            <person name="Dai N."/>
            <person name="Sheng W."/>
            <person name="Hou X."/>
            <person name="Wei L."/>
        </authorList>
    </citation>
    <scope>NUCLEOTIDE SEQUENCE</scope>
    <source>
        <strain evidence="1">3651</strain>
        <tissue evidence="1">Leaf</tissue>
    </source>
</reference>
<keyword evidence="2" id="KW-1185">Reference proteome</keyword>
<comment type="caution">
    <text evidence="1">The sequence shown here is derived from an EMBL/GenBank/DDBJ whole genome shotgun (WGS) entry which is preliminary data.</text>
</comment>
<protein>
    <recommendedName>
        <fullName evidence="3">Reverse transcriptase zinc-binding domain-containing protein</fullName>
    </recommendedName>
</protein>
<sequence>MNNALTIRLLWAIVHRSDSSIWVQRILTYRIRDASIWTVPGNIGSWSWRKVLKLRSVILPAVVYDIGNGATFKLWLDPWFTGEILIRHAPTGPRRLGLPMESPLSAVITVETWNLPVSRGLAQLQLHDLPPIHGGCDVVRWRSNNGQFLTVEFLRPQREAVCSMRDPIAARCEVSVAEGRVEYNHINEL</sequence>
<name>A0AAE1YVC1_9LAMI</name>
<dbReference type="AlphaFoldDB" id="A0AAE1YVC1"/>
<evidence type="ECO:0000313" key="1">
    <source>
        <dbReference type="EMBL" id="KAK4436807.1"/>
    </source>
</evidence>
<organism evidence="1 2">
    <name type="scientific">Sesamum alatum</name>
    <dbReference type="NCBI Taxonomy" id="300844"/>
    <lineage>
        <taxon>Eukaryota</taxon>
        <taxon>Viridiplantae</taxon>
        <taxon>Streptophyta</taxon>
        <taxon>Embryophyta</taxon>
        <taxon>Tracheophyta</taxon>
        <taxon>Spermatophyta</taxon>
        <taxon>Magnoliopsida</taxon>
        <taxon>eudicotyledons</taxon>
        <taxon>Gunneridae</taxon>
        <taxon>Pentapetalae</taxon>
        <taxon>asterids</taxon>
        <taxon>lamiids</taxon>
        <taxon>Lamiales</taxon>
        <taxon>Pedaliaceae</taxon>
        <taxon>Sesamum</taxon>
    </lineage>
</organism>
<dbReference type="Proteomes" id="UP001293254">
    <property type="component" value="Unassembled WGS sequence"/>
</dbReference>
<proteinExistence type="predicted"/>